<dbReference type="InterPro" id="IPR027444">
    <property type="entry name" value="H-NS_C_dom"/>
</dbReference>
<gene>
    <name evidence="7" type="ORF">HHL14_32365</name>
</gene>
<proteinExistence type="inferred from homology"/>
<sequence length="153" mass="17226">MKSYRELLAQRAQLDREIEVLRHAERTGVIEKIHAMMSEYLITPGELDERRDRRRGPRSPVAPKYLNPITGQTWSGRGKLPGWLAGKDREQYRLVPYAPMGASSSAVPGAQQALLLNGLPDVLMDNTGLKVFGADQWLQEKRHYQVDGEAGMV</sequence>
<dbReference type="AlphaFoldDB" id="A0A7Y0FGX7"/>
<evidence type="ECO:0000256" key="2">
    <source>
        <dbReference type="ARBA" id="ARBA00010610"/>
    </source>
</evidence>
<organism evidence="7 8">
    <name type="scientific">Paraburkholderia antibiotica</name>
    <dbReference type="NCBI Taxonomy" id="2728839"/>
    <lineage>
        <taxon>Bacteria</taxon>
        <taxon>Pseudomonadati</taxon>
        <taxon>Pseudomonadota</taxon>
        <taxon>Betaproteobacteria</taxon>
        <taxon>Burkholderiales</taxon>
        <taxon>Burkholderiaceae</taxon>
        <taxon>Paraburkholderia</taxon>
    </lineage>
</organism>
<dbReference type="RefSeq" id="WP_169501670.1">
    <property type="nucleotide sequence ID" value="NZ_JABBFZ010000044.1"/>
</dbReference>
<dbReference type="Proteomes" id="UP000583127">
    <property type="component" value="Unassembled WGS sequence"/>
</dbReference>
<comment type="similarity">
    <text evidence="2">Belongs to the histone-like protein H-NS family.</text>
</comment>
<reference evidence="7 8" key="1">
    <citation type="submission" date="2020-04" db="EMBL/GenBank/DDBJ databases">
        <title>Paraburkholderia sp. G-4-1-8 isolated from soil.</title>
        <authorList>
            <person name="Dahal R.H."/>
        </authorList>
    </citation>
    <scope>NUCLEOTIDE SEQUENCE [LARGE SCALE GENOMIC DNA]</scope>
    <source>
        <strain evidence="7 8">G-4-1-8</strain>
    </source>
</reference>
<evidence type="ECO:0000256" key="5">
    <source>
        <dbReference type="SAM" id="MobiDB-lite"/>
    </source>
</evidence>
<keyword evidence="4" id="KW-0238">DNA-binding</keyword>
<comment type="caution">
    <text evidence="7">The sequence shown here is derived from an EMBL/GenBank/DDBJ whole genome shotgun (WGS) entry which is preliminary data.</text>
</comment>
<evidence type="ECO:0000313" key="7">
    <source>
        <dbReference type="EMBL" id="NML35494.1"/>
    </source>
</evidence>
<dbReference type="GO" id="GO:0009295">
    <property type="term" value="C:nucleoid"/>
    <property type="evidence" value="ECO:0007669"/>
    <property type="project" value="UniProtKB-SubCell"/>
</dbReference>
<feature type="region of interest" description="Disordered" evidence="5">
    <location>
        <begin position="47"/>
        <end position="73"/>
    </location>
</feature>
<feature type="domain" description="DNA-binding protein H-NS-like C-terminal" evidence="6">
    <location>
        <begin position="55"/>
        <end position="94"/>
    </location>
</feature>
<evidence type="ECO:0000256" key="3">
    <source>
        <dbReference type="ARBA" id="ARBA00022490"/>
    </source>
</evidence>
<dbReference type="GO" id="GO:0003677">
    <property type="term" value="F:DNA binding"/>
    <property type="evidence" value="ECO:0007669"/>
    <property type="project" value="UniProtKB-KW"/>
</dbReference>
<comment type="subcellular location">
    <subcellularLocation>
        <location evidence="1">Cytoplasm</location>
        <location evidence="1">Nucleoid</location>
    </subcellularLocation>
</comment>
<keyword evidence="3" id="KW-0963">Cytoplasm</keyword>
<dbReference type="SMART" id="SM00528">
    <property type="entry name" value="HNS"/>
    <property type="match status" value="1"/>
</dbReference>
<dbReference type="EMBL" id="JABBFZ010000044">
    <property type="protein sequence ID" value="NML35494.1"/>
    <property type="molecule type" value="Genomic_DNA"/>
</dbReference>
<dbReference type="Pfam" id="PF00816">
    <property type="entry name" value="Histone_HNS"/>
    <property type="match status" value="1"/>
</dbReference>
<dbReference type="PANTHER" id="PTHR38097">
    <property type="match status" value="1"/>
</dbReference>
<evidence type="ECO:0000256" key="1">
    <source>
        <dbReference type="ARBA" id="ARBA00004453"/>
    </source>
</evidence>
<dbReference type="Gene3D" id="4.10.430.30">
    <property type="match status" value="1"/>
</dbReference>
<accession>A0A7Y0FGX7</accession>
<evidence type="ECO:0000313" key="8">
    <source>
        <dbReference type="Proteomes" id="UP000583127"/>
    </source>
</evidence>
<evidence type="ECO:0000256" key="4">
    <source>
        <dbReference type="ARBA" id="ARBA00023125"/>
    </source>
</evidence>
<dbReference type="PANTHER" id="PTHR38097:SF2">
    <property type="entry name" value="DNA-BINDING PROTEIN STPA"/>
    <property type="match status" value="1"/>
</dbReference>
<dbReference type="SUPFAM" id="SSF81273">
    <property type="entry name" value="H-NS histone-like proteins"/>
    <property type="match status" value="1"/>
</dbReference>
<keyword evidence="8" id="KW-1185">Reference proteome</keyword>
<evidence type="ECO:0000259" key="6">
    <source>
        <dbReference type="SMART" id="SM00528"/>
    </source>
</evidence>
<protein>
    <submittedName>
        <fullName evidence="7">H-NS histone family protein</fullName>
    </submittedName>
</protein>
<name>A0A7Y0FGX7_9BURK</name>